<dbReference type="PRINTS" id="PR00080">
    <property type="entry name" value="SDRFAMILY"/>
</dbReference>
<comment type="similarity">
    <text evidence="1 3">Belongs to the short-chain dehydrogenases/reductases (SDR) family.</text>
</comment>
<reference evidence="4 5" key="1">
    <citation type="submission" date="2018-07" db="EMBL/GenBank/DDBJ databases">
        <title>Dyella monticola sp. nov. and Dyella psychrodurans sp. nov. isolated from monsoon evergreen broad-leaved forest soil of Dinghu Mountain, China.</title>
        <authorList>
            <person name="Gao Z."/>
            <person name="Qiu L."/>
        </authorList>
    </citation>
    <scope>NUCLEOTIDE SEQUENCE [LARGE SCALE GENOMIC DNA]</scope>
    <source>
        <strain evidence="4 5">4MSK11</strain>
    </source>
</reference>
<dbReference type="EMBL" id="QRBF01000006">
    <property type="protein sequence ID" value="RDS81956.1"/>
    <property type="molecule type" value="Genomic_DNA"/>
</dbReference>
<dbReference type="CDD" id="cd05374">
    <property type="entry name" value="17beta-HSD-like_SDR_c"/>
    <property type="match status" value="1"/>
</dbReference>
<dbReference type="InterPro" id="IPR020904">
    <property type="entry name" value="Sc_DH/Rdtase_CS"/>
</dbReference>
<evidence type="ECO:0000313" key="4">
    <source>
        <dbReference type="EMBL" id="RDS81956.1"/>
    </source>
</evidence>
<dbReference type="InterPro" id="IPR002347">
    <property type="entry name" value="SDR_fam"/>
</dbReference>
<dbReference type="Proteomes" id="UP000255334">
    <property type="component" value="Unassembled WGS sequence"/>
</dbReference>
<protein>
    <submittedName>
        <fullName evidence="4">Oxidoreductase</fullName>
    </submittedName>
</protein>
<dbReference type="InterPro" id="IPR051911">
    <property type="entry name" value="SDR_oxidoreductase"/>
</dbReference>
<dbReference type="Pfam" id="PF00106">
    <property type="entry name" value="adh_short"/>
    <property type="match status" value="1"/>
</dbReference>
<proteinExistence type="inferred from homology"/>
<gene>
    <name evidence="4" type="ORF">DWU99_16200</name>
</gene>
<accession>A0A370X0S3</accession>
<evidence type="ECO:0000256" key="1">
    <source>
        <dbReference type="ARBA" id="ARBA00006484"/>
    </source>
</evidence>
<dbReference type="PRINTS" id="PR00081">
    <property type="entry name" value="GDHRDH"/>
</dbReference>
<dbReference type="AlphaFoldDB" id="A0A370X0S3"/>
<dbReference type="InterPro" id="IPR036291">
    <property type="entry name" value="NAD(P)-bd_dom_sf"/>
</dbReference>
<dbReference type="Gene3D" id="3.40.50.720">
    <property type="entry name" value="NAD(P)-binding Rossmann-like Domain"/>
    <property type="match status" value="1"/>
</dbReference>
<dbReference type="GO" id="GO:0016491">
    <property type="term" value="F:oxidoreductase activity"/>
    <property type="evidence" value="ECO:0007669"/>
    <property type="project" value="UniProtKB-KW"/>
</dbReference>
<evidence type="ECO:0000256" key="3">
    <source>
        <dbReference type="RuleBase" id="RU000363"/>
    </source>
</evidence>
<comment type="caution">
    <text evidence="4">The sequence shown here is derived from an EMBL/GenBank/DDBJ whole genome shotgun (WGS) entry which is preliminary data.</text>
</comment>
<dbReference type="PANTHER" id="PTHR43976:SF16">
    <property type="entry name" value="SHORT-CHAIN DEHYDROGENASE_REDUCTASE FAMILY PROTEIN"/>
    <property type="match status" value="1"/>
</dbReference>
<name>A0A370X0S3_9GAMM</name>
<keyword evidence="2" id="KW-0560">Oxidoreductase</keyword>
<keyword evidence="5" id="KW-1185">Reference proteome</keyword>
<evidence type="ECO:0000313" key="5">
    <source>
        <dbReference type="Proteomes" id="UP000255334"/>
    </source>
</evidence>
<organism evidence="4 5">
    <name type="scientific">Dyella psychrodurans</name>
    <dbReference type="NCBI Taxonomy" id="1927960"/>
    <lineage>
        <taxon>Bacteria</taxon>
        <taxon>Pseudomonadati</taxon>
        <taxon>Pseudomonadota</taxon>
        <taxon>Gammaproteobacteria</taxon>
        <taxon>Lysobacterales</taxon>
        <taxon>Rhodanobacteraceae</taxon>
        <taxon>Dyella</taxon>
    </lineage>
</organism>
<dbReference type="PROSITE" id="PS00061">
    <property type="entry name" value="ADH_SHORT"/>
    <property type="match status" value="1"/>
</dbReference>
<dbReference type="NCBIfam" id="NF004824">
    <property type="entry name" value="PRK06180.1"/>
    <property type="match status" value="1"/>
</dbReference>
<evidence type="ECO:0000256" key="2">
    <source>
        <dbReference type="ARBA" id="ARBA00023002"/>
    </source>
</evidence>
<dbReference type="RefSeq" id="WP_115479111.1">
    <property type="nucleotide sequence ID" value="NZ_QRBF01000006.1"/>
</dbReference>
<dbReference type="PANTHER" id="PTHR43976">
    <property type="entry name" value="SHORT CHAIN DEHYDROGENASE"/>
    <property type="match status" value="1"/>
</dbReference>
<sequence>MDRETNKVLLITGVSSGFGRAFSEAAVAAGHTVVGTVRSESDIAAFEAIHPRRARAVLLDVTHFDAIDGAVASILAEFGHIDVLVNNAGYGHEGVLEESPLEAMRHQFDVNVFGTVAMIKAVLPGMRERRSGHIINLSSMAGYAPLAGIAYYAGSKFAIEGITGVLAKEVAPFGIKVTALAPGSFRTDWAGRSMIRSERSIADYDALFDPIRNARHDKSGKQAGDPALAAQVLLALIDAEHPPVHLLLGDDALSLVRKQLAALSDEIDTWEVLSRSTEFASSNS</sequence>
<dbReference type="OrthoDB" id="9775296at2"/>
<dbReference type="SUPFAM" id="SSF51735">
    <property type="entry name" value="NAD(P)-binding Rossmann-fold domains"/>
    <property type="match status" value="1"/>
</dbReference>